<dbReference type="InterPro" id="IPR001005">
    <property type="entry name" value="SANT/Myb"/>
</dbReference>
<keyword evidence="3" id="KW-0805">Transcription regulation</keyword>
<name>A0AA88CQT5_FICCA</name>
<feature type="domain" description="HTH myb-type" evidence="10">
    <location>
        <begin position="18"/>
        <end position="70"/>
    </location>
</feature>
<dbReference type="PROSITE" id="PS51294">
    <property type="entry name" value="HTH_MYB"/>
    <property type="match status" value="2"/>
</dbReference>
<evidence type="ECO:0000256" key="8">
    <source>
        <dbReference type="SAM" id="MobiDB-lite"/>
    </source>
</evidence>
<feature type="compositionally biased region" description="Polar residues" evidence="8">
    <location>
        <begin position="1"/>
        <end position="19"/>
    </location>
</feature>
<dbReference type="InterPro" id="IPR009057">
    <property type="entry name" value="Homeodomain-like_sf"/>
</dbReference>
<reference evidence="11" key="1">
    <citation type="submission" date="2023-07" db="EMBL/GenBank/DDBJ databases">
        <title>draft genome sequence of fig (Ficus carica).</title>
        <authorList>
            <person name="Takahashi T."/>
            <person name="Nishimura K."/>
        </authorList>
    </citation>
    <scope>NUCLEOTIDE SEQUENCE</scope>
</reference>
<feature type="compositionally biased region" description="Low complexity" evidence="8">
    <location>
        <begin position="129"/>
        <end position="142"/>
    </location>
</feature>
<dbReference type="Pfam" id="PF00249">
    <property type="entry name" value="Myb_DNA-binding"/>
    <property type="match status" value="2"/>
</dbReference>
<accession>A0AA88CQT5</accession>
<gene>
    <name evidence="11" type="ORF">TIFTF001_001275</name>
</gene>
<comment type="caution">
    <text evidence="11">The sequence shown here is derived from an EMBL/GenBank/DDBJ whole genome shotgun (WGS) entry which is preliminary data.</text>
</comment>
<dbReference type="FunFam" id="1.10.10.60:FF:000269">
    <property type="entry name" value="Transcription factor MYB46"/>
    <property type="match status" value="1"/>
</dbReference>
<feature type="domain" description="Myb-like" evidence="9">
    <location>
        <begin position="18"/>
        <end position="70"/>
    </location>
</feature>
<dbReference type="PANTHER" id="PTHR47997:SF44">
    <property type="entry name" value="TRANSCRIPTION FACTOR MYB46"/>
    <property type="match status" value="1"/>
</dbReference>
<keyword evidence="6" id="KW-0804">Transcription</keyword>
<evidence type="ECO:0000256" key="2">
    <source>
        <dbReference type="ARBA" id="ARBA00022737"/>
    </source>
</evidence>
<dbReference type="InterPro" id="IPR051953">
    <property type="entry name" value="Plant_SW-associated_TFs"/>
</dbReference>
<dbReference type="GO" id="GO:0003690">
    <property type="term" value="F:double-stranded DNA binding"/>
    <property type="evidence" value="ECO:0007669"/>
    <property type="project" value="UniProtKB-ARBA"/>
</dbReference>
<evidence type="ECO:0000256" key="3">
    <source>
        <dbReference type="ARBA" id="ARBA00023015"/>
    </source>
</evidence>
<dbReference type="GO" id="GO:0005634">
    <property type="term" value="C:nucleus"/>
    <property type="evidence" value="ECO:0007669"/>
    <property type="project" value="UniProtKB-SubCell"/>
</dbReference>
<sequence length="353" mass="39449">MRKPEQISSAGEKNSNNNNKLRKGLWSPEEDDKLMNYMLNNGQGCWSDVARNAGLQRCGKSCRLRWINYLRPDLKRGAFSPQEEELIIHLHSLLGNRWSQIAARLPGRTDNEIKNFWNSTVKKRLKNMTSSSTPSPNTSDSSFELKDNSSNMQEATRGLNIIPCRQLETNAIFSTYNLHDSSPTSIQSNTAALNNHMNLRGPLPAMFDHHGALNNIMFGPNGYNNLNPNINPSSSCMSQEIGVHGGDHGLFFGESGVFSGVNISAEAEIFVPPLESISTTEESYKTDQNSYNNIVNNITGIVNCNNNMIKAENLQGHHGVENFFQTELTAGEWDLDDLMKDVSSFPFLDFQIE</sequence>
<evidence type="ECO:0000259" key="10">
    <source>
        <dbReference type="PROSITE" id="PS51294"/>
    </source>
</evidence>
<proteinExistence type="predicted"/>
<evidence type="ECO:0000256" key="7">
    <source>
        <dbReference type="ARBA" id="ARBA00023242"/>
    </source>
</evidence>
<dbReference type="AlphaFoldDB" id="A0AA88CQT5"/>
<dbReference type="Proteomes" id="UP001187192">
    <property type="component" value="Unassembled WGS sequence"/>
</dbReference>
<protein>
    <recommendedName>
        <fullName evidence="13">MYB transcription factor</fullName>
    </recommendedName>
</protein>
<evidence type="ECO:0000313" key="12">
    <source>
        <dbReference type="Proteomes" id="UP001187192"/>
    </source>
</evidence>
<dbReference type="GO" id="GO:2000652">
    <property type="term" value="P:regulation of secondary cell wall biogenesis"/>
    <property type="evidence" value="ECO:0007669"/>
    <property type="project" value="UniProtKB-ARBA"/>
</dbReference>
<feature type="region of interest" description="Disordered" evidence="8">
    <location>
        <begin position="1"/>
        <end position="25"/>
    </location>
</feature>
<evidence type="ECO:0000256" key="5">
    <source>
        <dbReference type="ARBA" id="ARBA00023159"/>
    </source>
</evidence>
<dbReference type="GO" id="GO:0043565">
    <property type="term" value="F:sequence-specific DNA binding"/>
    <property type="evidence" value="ECO:0007669"/>
    <property type="project" value="UniProtKB-ARBA"/>
</dbReference>
<dbReference type="PANTHER" id="PTHR47997">
    <property type="entry name" value="MYB DOMAIN PROTEIN 55"/>
    <property type="match status" value="1"/>
</dbReference>
<dbReference type="SMART" id="SM00717">
    <property type="entry name" value="SANT"/>
    <property type="match status" value="2"/>
</dbReference>
<keyword evidence="4" id="KW-0238">DNA-binding</keyword>
<dbReference type="FunFam" id="1.10.10.60:FF:000077">
    <property type="entry name" value="MYB transcription factor"/>
    <property type="match status" value="1"/>
</dbReference>
<evidence type="ECO:0000256" key="6">
    <source>
        <dbReference type="ARBA" id="ARBA00023163"/>
    </source>
</evidence>
<dbReference type="SUPFAM" id="SSF46689">
    <property type="entry name" value="Homeodomain-like"/>
    <property type="match status" value="1"/>
</dbReference>
<dbReference type="GO" id="GO:0045893">
    <property type="term" value="P:positive regulation of DNA-templated transcription"/>
    <property type="evidence" value="ECO:0007669"/>
    <property type="project" value="UniProtKB-ARBA"/>
</dbReference>
<evidence type="ECO:0000256" key="4">
    <source>
        <dbReference type="ARBA" id="ARBA00023125"/>
    </source>
</evidence>
<keyword evidence="2" id="KW-0677">Repeat</keyword>
<dbReference type="CDD" id="cd00167">
    <property type="entry name" value="SANT"/>
    <property type="match status" value="2"/>
</dbReference>
<dbReference type="Gene3D" id="1.10.10.60">
    <property type="entry name" value="Homeodomain-like"/>
    <property type="match status" value="2"/>
</dbReference>
<feature type="domain" description="Myb-like" evidence="9">
    <location>
        <begin position="71"/>
        <end position="121"/>
    </location>
</feature>
<evidence type="ECO:0008006" key="13">
    <source>
        <dbReference type="Google" id="ProtNLM"/>
    </source>
</evidence>
<evidence type="ECO:0000256" key="1">
    <source>
        <dbReference type="ARBA" id="ARBA00004123"/>
    </source>
</evidence>
<dbReference type="InterPro" id="IPR017930">
    <property type="entry name" value="Myb_dom"/>
</dbReference>
<evidence type="ECO:0000313" key="11">
    <source>
        <dbReference type="EMBL" id="GMN26351.1"/>
    </source>
</evidence>
<dbReference type="PROSITE" id="PS50090">
    <property type="entry name" value="MYB_LIKE"/>
    <property type="match status" value="2"/>
</dbReference>
<keyword evidence="5" id="KW-0010">Activator</keyword>
<comment type="subcellular location">
    <subcellularLocation>
        <location evidence="1">Nucleus</location>
    </subcellularLocation>
</comment>
<feature type="domain" description="HTH myb-type" evidence="10">
    <location>
        <begin position="71"/>
        <end position="125"/>
    </location>
</feature>
<organism evidence="11 12">
    <name type="scientific">Ficus carica</name>
    <name type="common">Common fig</name>
    <dbReference type="NCBI Taxonomy" id="3494"/>
    <lineage>
        <taxon>Eukaryota</taxon>
        <taxon>Viridiplantae</taxon>
        <taxon>Streptophyta</taxon>
        <taxon>Embryophyta</taxon>
        <taxon>Tracheophyta</taxon>
        <taxon>Spermatophyta</taxon>
        <taxon>Magnoliopsida</taxon>
        <taxon>eudicotyledons</taxon>
        <taxon>Gunneridae</taxon>
        <taxon>Pentapetalae</taxon>
        <taxon>rosids</taxon>
        <taxon>fabids</taxon>
        <taxon>Rosales</taxon>
        <taxon>Moraceae</taxon>
        <taxon>Ficeae</taxon>
        <taxon>Ficus</taxon>
    </lineage>
</organism>
<dbReference type="EMBL" id="BTGU01000001">
    <property type="protein sequence ID" value="GMN26351.1"/>
    <property type="molecule type" value="Genomic_DNA"/>
</dbReference>
<keyword evidence="7" id="KW-0539">Nucleus</keyword>
<feature type="region of interest" description="Disordered" evidence="8">
    <location>
        <begin position="125"/>
        <end position="148"/>
    </location>
</feature>
<evidence type="ECO:0000259" key="9">
    <source>
        <dbReference type="PROSITE" id="PS50090"/>
    </source>
</evidence>
<keyword evidence="12" id="KW-1185">Reference proteome</keyword>